<dbReference type="InterPro" id="IPR050397">
    <property type="entry name" value="Env_Response_Regulators"/>
</dbReference>
<dbReference type="InterPro" id="IPR000595">
    <property type="entry name" value="cNMP-bd_dom"/>
</dbReference>
<reference evidence="2" key="1">
    <citation type="submission" date="2016-10" db="EMBL/GenBank/DDBJ databases">
        <authorList>
            <person name="de Groot N.N."/>
        </authorList>
    </citation>
    <scope>NUCLEOTIDE SEQUENCE</scope>
</reference>
<dbReference type="InterPro" id="IPR018490">
    <property type="entry name" value="cNMP-bd_dom_sf"/>
</dbReference>
<organism evidence="2">
    <name type="scientific">hydrothermal vent metagenome</name>
    <dbReference type="NCBI Taxonomy" id="652676"/>
    <lineage>
        <taxon>unclassified sequences</taxon>
        <taxon>metagenomes</taxon>
        <taxon>ecological metagenomes</taxon>
    </lineage>
</organism>
<dbReference type="Pfam" id="PF00027">
    <property type="entry name" value="cNMP_binding"/>
    <property type="match status" value="1"/>
</dbReference>
<dbReference type="InterPro" id="IPR014710">
    <property type="entry name" value="RmlC-like_jellyroll"/>
</dbReference>
<proteinExistence type="predicted"/>
<evidence type="ECO:0000259" key="1">
    <source>
        <dbReference type="PROSITE" id="PS50042"/>
    </source>
</evidence>
<dbReference type="SUPFAM" id="SSF51206">
    <property type="entry name" value="cAMP-binding domain-like"/>
    <property type="match status" value="1"/>
</dbReference>
<dbReference type="GO" id="GO:0005829">
    <property type="term" value="C:cytosol"/>
    <property type="evidence" value="ECO:0007669"/>
    <property type="project" value="TreeGrafter"/>
</dbReference>
<dbReference type="GO" id="GO:0003700">
    <property type="term" value="F:DNA-binding transcription factor activity"/>
    <property type="evidence" value="ECO:0007669"/>
    <property type="project" value="TreeGrafter"/>
</dbReference>
<dbReference type="Gene3D" id="2.60.120.10">
    <property type="entry name" value="Jelly Rolls"/>
    <property type="match status" value="1"/>
</dbReference>
<name>A0A1W1E1L4_9ZZZZ</name>
<dbReference type="AlphaFoldDB" id="A0A1W1E1L4"/>
<sequence length="188" mass="21825">MFKELLQYKTIQLKKGAFLFRQNSPTEALFFLEKGRIKLIRETIDGQPLIVHIAYSQETFAEASMFADEYHCHAVCDSASVILSFNKVEVLRYLESHPEAVMALLKSHTQQVRDLRLLNEIKSINSAYDRVTTFLDSEVDENSELHFSYSLKDMAQKLGLAHETFYRTLKTLEQEGKLIRKNNYLKLV</sequence>
<dbReference type="PANTHER" id="PTHR24567:SF74">
    <property type="entry name" value="HTH-TYPE TRANSCRIPTIONAL REGULATOR ARCR"/>
    <property type="match status" value="1"/>
</dbReference>
<dbReference type="CDD" id="cd00038">
    <property type="entry name" value="CAP_ED"/>
    <property type="match status" value="1"/>
</dbReference>
<protein>
    <submittedName>
        <fullName evidence="2">Transcriptional regulator, Crp/Fnr family</fullName>
    </submittedName>
</protein>
<dbReference type="InterPro" id="IPR036390">
    <property type="entry name" value="WH_DNA-bd_sf"/>
</dbReference>
<feature type="domain" description="Cyclic nucleotide-binding" evidence="1">
    <location>
        <begin position="1"/>
        <end position="68"/>
    </location>
</feature>
<evidence type="ECO:0000313" key="2">
    <source>
        <dbReference type="EMBL" id="SFV87860.1"/>
    </source>
</evidence>
<dbReference type="EMBL" id="FPHZ01000097">
    <property type="protein sequence ID" value="SFV87860.1"/>
    <property type="molecule type" value="Genomic_DNA"/>
</dbReference>
<dbReference type="PANTHER" id="PTHR24567">
    <property type="entry name" value="CRP FAMILY TRANSCRIPTIONAL REGULATORY PROTEIN"/>
    <property type="match status" value="1"/>
</dbReference>
<dbReference type="SUPFAM" id="SSF46785">
    <property type="entry name" value="Winged helix' DNA-binding domain"/>
    <property type="match status" value="1"/>
</dbReference>
<gene>
    <name evidence="2" type="ORF">MNB_SUP05-SYMBIONT-5-906</name>
</gene>
<accession>A0A1W1E1L4</accession>
<dbReference type="PROSITE" id="PS50042">
    <property type="entry name" value="CNMP_BINDING_3"/>
    <property type="match status" value="1"/>
</dbReference>